<name>A0A0C9W4S3_SPHS4</name>
<dbReference type="AlphaFoldDB" id="A0A0C9W4S3"/>
<evidence type="ECO:0000313" key="3">
    <source>
        <dbReference type="Proteomes" id="UP000054279"/>
    </source>
</evidence>
<dbReference type="EMBL" id="KN837099">
    <property type="protein sequence ID" value="KIJ47960.1"/>
    <property type="molecule type" value="Genomic_DNA"/>
</dbReference>
<organism evidence="2 3">
    <name type="scientific">Sphaerobolus stellatus (strain SS14)</name>
    <dbReference type="NCBI Taxonomy" id="990650"/>
    <lineage>
        <taxon>Eukaryota</taxon>
        <taxon>Fungi</taxon>
        <taxon>Dikarya</taxon>
        <taxon>Basidiomycota</taxon>
        <taxon>Agaricomycotina</taxon>
        <taxon>Agaricomycetes</taxon>
        <taxon>Phallomycetidae</taxon>
        <taxon>Geastrales</taxon>
        <taxon>Sphaerobolaceae</taxon>
        <taxon>Sphaerobolus</taxon>
    </lineage>
</organism>
<dbReference type="HOGENOM" id="CLU_2980592_0_0_1"/>
<accession>A0A0C9W4S3</accession>
<proteinExistence type="predicted"/>
<gene>
    <name evidence="2" type="ORF">M422DRAFT_28503</name>
</gene>
<feature type="region of interest" description="Disordered" evidence="1">
    <location>
        <begin position="1"/>
        <end position="31"/>
    </location>
</feature>
<protein>
    <submittedName>
        <fullName evidence="2">Uncharacterized protein</fullName>
    </submittedName>
</protein>
<evidence type="ECO:0000256" key="1">
    <source>
        <dbReference type="SAM" id="MobiDB-lite"/>
    </source>
</evidence>
<sequence>MGSGGWGSERNATRETWEGSPGEWDGGESLSFSFNLAAGEPIRLRTPVAANHTPPAQP</sequence>
<dbReference type="Proteomes" id="UP000054279">
    <property type="component" value="Unassembled WGS sequence"/>
</dbReference>
<keyword evidence="3" id="KW-1185">Reference proteome</keyword>
<evidence type="ECO:0000313" key="2">
    <source>
        <dbReference type="EMBL" id="KIJ47960.1"/>
    </source>
</evidence>
<reference evidence="2 3" key="1">
    <citation type="submission" date="2014-06" db="EMBL/GenBank/DDBJ databases">
        <title>Evolutionary Origins and Diversification of the Mycorrhizal Mutualists.</title>
        <authorList>
            <consortium name="DOE Joint Genome Institute"/>
            <consortium name="Mycorrhizal Genomics Consortium"/>
            <person name="Kohler A."/>
            <person name="Kuo A."/>
            <person name="Nagy L.G."/>
            <person name="Floudas D."/>
            <person name="Copeland A."/>
            <person name="Barry K.W."/>
            <person name="Cichocki N."/>
            <person name="Veneault-Fourrey C."/>
            <person name="LaButti K."/>
            <person name="Lindquist E.A."/>
            <person name="Lipzen A."/>
            <person name="Lundell T."/>
            <person name="Morin E."/>
            <person name="Murat C."/>
            <person name="Riley R."/>
            <person name="Ohm R."/>
            <person name="Sun H."/>
            <person name="Tunlid A."/>
            <person name="Henrissat B."/>
            <person name="Grigoriev I.V."/>
            <person name="Hibbett D.S."/>
            <person name="Martin F."/>
        </authorList>
    </citation>
    <scope>NUCLEOTIDE SEQUENCE [LARGE SCALE GENOMIC DNA]</scope>
    <source>
        <strain evidence="2 3">SS14</strain>
    </source>
</reference>